<dbReference type="Gene3D" id="3.30.450.20">
    <property type="entry name" value="PAS domain"/>
    <property type="match status" value="3"/>
</dbReference>
<dbReference type="InterPro" id="IPR000014">
    <property type="entry name" value="PAS"/>
</dbReference>
<dbReference type="SUPFAM" id="SSF55073">
    <property type="entry name" value="Nucleotide cyclase"/>
    <property type="match status" value="1"/>
</dbReference>
<feature type="transmembrane region" description="Helical" evidence="1">
    <location>
        <begin position="23"/>
        <end position="45"/>
    </location>
</feature>
<sequence>MHDSKANKARAASPRAGQGQRPALYALTVCLVGLLILGLAGLAIWQARAGYRERAGLATQNLARLYAQRLGDRFDKLDLSLQLLSSAHAETLKAGTSPAALLPGLLRQHQRLHPELLSLQLADAGGQVQWSSRALALPAPQVAERQFFGSARDQAAAALWVDGPLRADDGKTWVIVLARRLNAADGSFAGVLYANVATSSLGPVLASAELGPAGAATLRNAELALVHRHPDTHGAVGSKEVSAQLREAVHRAPAAGVYLASTAIDGIERSNAYQRLEHYPFYVLVGLATSADQAAWRTEALTLAGLALLALLVTALSAGLLYRRTALLAAREAELRKVQHLAGMGNWTWDCQSGEHYWSPQIYRLYGRAPQAGPAVYPEVQRYFSPHSWTALAACVERCLQDGKPYQCDAELQREDGARRWVHICGEAARDARGRVRRLHGTVQDITALKQTHAEMEHYAYHDALTGLPNRLLLMDRLPQALALAERQGRLLALCYLDLDGFKPVNDRHGHAAGDQVLRVVAQRLAQCMRGNDTVARLGGDEFVILMNQLEQVGEAVAALQRVIALLRQPIELHGQPSVRISACAGVAIFPDDAGLPDVLLGQADLALYEGKRRGPGSVCLYSELVAMAIQT</sequence>
<evidence type="ECO:0000256" key="1">
    <source>
        <dbReference type="SAM" id="Phobius"/>
    </source>
</evidence>
<dbReference type="InterPro" id="IPR013655">
    <property type="entry name" value="PAS_fold_3"/>
</dbReference>
<dbReference type="SUPFAM" id="SSF55785">
    <property type="entry name" value="PYP-like sensor domain (PAS domain)"/>
    <property type="match status" value="1"/>
</dbReference>
<dbReference type="PANTHER" id="PTHR44757">
    <property type="entry name" value="DIGUANYLATE CYCLASE DGCP"/>
    <property type="match status" value="1"/>
</dbReference>
<accession>A0AA95NAC6</accession>
<dbReference type="Pfam" id="PF00990">
    <property type="entry name" value="GGDEF"/>
    <property type="match status" value="1"/>
</dbReference>
<dbReference type="Gene3D" id="2.10.70.100">
    <property type="match status" value="1"/>
</dbReference>
<keyword evidence="5" id="KW-1185">Reference proteome</keyword>
<dbReference type="SMART" id="SM00086">
    <property type="entry name" value="PAC"/>
    <property type="match status" value="1"/>
</dbReference>
<keyword evidence="1" id="KW-0812">Transmembrane</keyword>
<dbReference type="InterPro" id="IPR001610">
    <property type="entry name" value="PAC"/>
</dbReference>
<proteinExistence type="predicted"/>
<dbReference type="InterPro" id="IPR035965">
    <property type="entry name" value="PAS-like_dom_sf"/>
</dbReference>
<gene>
    <name evidence="4" type="ORF">PFX98_15900</name>
</gene>
<dbReference type="EC" id="2.7.7.65" evidence="4"/>
<name>A0AA95NAC6_9BURK</name>
<dbReference type="RefSeq" id="WP_285231458.1">
    <property type="nucleotide sequence ID" value="NZ_CP116346.1"/>
</dbReference>
<dbReference type="AlphaFoldDB" id="A0AA95NAC6"/>
<feature type="transmembrane region" description="Helical" evidence="1">
    <location>
        <begin position="302"/>
        <end position="322"/>
    </location>
</feature>
<feature type="domain" description="GGDEF" evidence="3">
    <location>
        <begin position="490"/>
        <end position="624"/>
    </location>
</feature>
<protein>
    <submittedName>
        <fullName evidence="4">Diguanylate cyclase</fullName>
        <ecNumber evidence="4">2.7.7.65</ecNumber>
    </submittedName>
</protein>
<reference evidence="4" key="1">
    <citation type="submission" date="2023-01" db="EMBL/GenBank/DDBJ databases">
        <title>Whole genome sequence of Paucibacter sp. S2-9 isolated from pond sediment.</title>
        <authorList>
            <person name="Jung J.Y."/>
        </authorList>
    </citation>
    <scope>NUCLEOTIDE SEQUENCE</scope>
    <source>
        <strain evidence="4">S2-9</strain>
    </source>
</reference>
<dbReference type="InterPro" id="IPR043128">
    <property type="entry name" value="Rev_trsase/Diguanyl_cyclase"/>
</dbReference>
<dbReference type="InterPro" id="IPR000700">
    <property type="entry name" value="PAS-assoc_C"/>
</dbReference>
<keyword evidence="4" id="KW-0808">Transferase</keyword>
<dbReference type="InterPro" id="IPR000160">
    <property type="entry name" value="GGDEF_dom"/>
</dbReference>
<keyword evidence="4" id="KW-0548">Nucleotidyltransferase</keyword>
<dbReference type="Pfam" id="PF08447">
    <property type="entry name" value="PAS_3"/>
    <property type="match status" value="1"/>
</dbReference>
<dbReference type="PROSITE" id="PS50887">
    <property type="entry name" value="GGDEF"/>
    <property type="match status" value="1"/>
</dbReference>
<dbReference type="PROSITE" id="PS50113">
    <property type="entry name" value="PAC"/>
    <property type="match status" value="1"/>
</dbReference>
<organism evidence="4 5">
    <name type="scientific">Paucibacter sediminis</name>
    <dbReference type="NCBI Taxonomy" id="3019553"/>
    <lineage>
        <taxon>Bacteria</taxon>
        <taxon>Pseudomonadati</taxon>
        <taxon>Pseudomonadota</taxon>
        <taxon>Betaproteobacteria</taxon>
        <taxon>Burkholderiales</taxon>
        <taxon>Sphaerotilaceae</taxon>
        <taxon>Roseateles</taxon>
    </lineage>
</organism>
<dbReference type="CDD" id="cd01949">
    <property type="entry name" value="GGDEF"/>
    <property type="match status" value="1"/>
</dbReference>
<dbReference type="InterPro" id="IPR029787">
    <property type="entry name" value="Nucleotide_cyclase"/>
</dbReference>
<dbReference type="Gene3D" id="3.30.70.270">
    <property type="match status" value="1"/>
</dbReference>
<dbReference type="KEGG" id="pais:PFX98_15900"/>
<dbReference type="NCBIfam" id="TIGR00254">
    <property type="entry name" value="GGDEF"/>
    <property type="match status" value="1"/>
</dbReference>
<evidence type="ECO:0000259" key="2">
    <source>
        <dbReference type="PROSITE" id="PS50113"/>
    </source>
</evidence>
<dbReference type="CDD" id="cd12915">
    <property type="entry name" value="PDC2_DGC_like"/>
    <property type="match status" value="1"/>
</dbReference>
<dbReference type="GO" id="GO:0052621">
    <property type="term" value="F:diguanylate cyclase activity"/>
    <property type="evidence" value="ECO:0007669"/>
    <property type="project" value="UniProtKB-EC"/>
</dbReference>
<keyword evidence="1" id="KW-1133">Transmembrane helix</keyword>
<dbReference type="InterPro" id="IPR052155">
    <property type="entry name" value="Biofilm_reg_signaling"/>
</dbReference>
<dbReference type="Proteomes" id="UP001177769">
    <property type="component" value="Chromosome"/>
</dbReference>
<evidence type="ECO:0000313" key="5">
    <source>
        <dbReference type="Proteomes" id="UP001177769"/>
    </source>
</evidence>
<feature type="domain" description="PAC" evidence="2">
    <location>
        <begin position="406"/>
        <end position="458"/>
    </location>
</feature>
<keyword evidence="1" id="KW-0472">Membrane</keyword>
<dbReference type="CDD" id="cd12914">
    <property type="entry name" value="PDC1_DGC_like"/>
    <property type="match status" value="1"/>
</dbReference>
<dbReference type="CDD" id="cd00130">
    <property type="entry name" value="PAS"/>
    <property type="match status" value="1"/>
</dbReference>
<dbReference type="NCBIfam" id="TIGR00229">
    <property type="entry name" value="sensory_box"/>
    <property type="match status" value="1"/>
</dbReference>
<evidence type="ECO:0000313" key="4">
    <source>
        <dbReference type="EMBL" id="WIT10390.1"/>
    </source>
</evidence>
<dbReference type="SMART" id="SM00267">
    <property type="entry name" value="GGDEF"/>
    <property type="match status" value="1"/>
</dbReference>
<dbReference type="EMBL" id="CP116346">
    <property type="protein sequence ID" value="WIT10390.1"/>
    <property type="molecule type" value="Genomic_DNA"/>
</dbReference>
<dbReference type="PANTHER" id="PTHR44757:SF2">
    <property type="entry name" value="BIOFILM ARCHITECTURE MAINTENANCE PROTEIN MBAA"/>
    <property type="match status" value="1"/>
</dbReference>
<evidence type="ECO:0000259" key="3">
    <source>
        <dbReference type="PROSITE" id="PS50887"/>
    </source>
</evidence>